<sequence>MKRHRKPVPRNRCCGSSCWKPCARTAGRRRRRRQQEFLLGQAFLTIYEESDPDYTDYTKNLSSSREMDFRRVGITVQDAIHRLVQHCEENLSDLPSLRRTLRILHAMLAVARGDWQREDLDLAKIQEEFARAGVSKLLVKVLNENPVDDAWSPEPRCPLR</sequence>
<evidence type="ECO:0000313" key="1">
    <source>
        <dbReference type="EMBL" id="CAJ1393415.1"/>
    </source>
</evidence>
<accession>A0AA36IT47</accession>
<dbReference type="EMBL" id="CAUJNA010002557">
    <property type="protein sequence ID" value="CAJ1393415.1"/>
    <property type="molecule type" value="Genomic_DNA"/>
</dbReference>
<reference evidence="1" key="1">
    <citation type="submission" date="2023-08" db="EMBL/GenBank/DDBJ databases">
        <authorList>
            <person name="Chen Y."/>
            <person name="Shah S."/>
            <person name="Dougan E. K."/>
            <person name="Thang M."/>
            <person name="Chan C."/>
        </authorList>
    </citation>
    <scope>NUCLEOTIDE SEQUENCE</scope>
</reference>
<comment type="caution">
    <text evidence="1">The sequence shown here is derived from an EMBL/GenBank/DDBJ whole genome shotgun (WGS) entry which is preliminary data.</text>
</comment>
<dbReference type="AlphaFoldDB" id="A0AA36IT47"/>
<keyword evidence="2" id="KW-1185">Reference proteome</keyword>
<evidence type="ECO:0000313" key="2">
    <source>
        <dbReference type="Proteomes" id="UP001178507"/>
    </source>
</evidence>
<organism evidence="1 2">
    <name type="scientific">Effrenium voratum</name>
    <dbReference type="NCBI Taxonomy" id="2562239"/>
    <lineage>
        <taxon>Eukaryota</taxon>
        <taxon>Sar</taxon>
        <taxon>Alveolata</taxon>
        <taxon>Dinophyceae</taxon>
        <taxon>Suessiales</taxon>
        <taxon>Symbiodiniaceae</taxon>
        <taxon>Effrenium</taxon>
    </lineage>
</organism>
<protein>
    <submittedName>
        <fullName evidence="1">Uncharacterized protein</fullName>
    </submittedName>
</protein>
<dbReference type="Proteomes" id="UP001178507">
    <property type="component" value="Unassembled WGS sequence"/>
</dbReference>
<gene>
    <name evidence="1" type="ORF">EVOR1521_LOCUS18290</name>
</gene>
<name>A0AA36IT47_9DINO</name>
<proteinExistence type="predicted"/>